<sequence>MPIARSRLVGDKCPLRCCRLRRVPDAARSLPREVRAAYCGIVEQLLWVSAGTSSAQANGALGPGATVRSSHPDERSPAVSWSKIRANMQEVTGEVSFQDILSSSLQPAPNKQKRMPPN</sequence>
<evidence type="ECO:0000313" key="2">
    <source>
        <dbReference type="EMBL" id="KAJ1177943.1"/>
    </source>
</evidence>
<dbReference type="Proteomes" id="UP001066276">
    <property type="component" value="Chromosome 3_2"/>
</dbReference>
<organism evidence="2 3">
    <name type="scientific">Pleurodeles waltl</name>
    <name type="common">Iberian ribbed newt</name>
    <dbReference type="NCBI Taxonomy" id="8319"/>
    <lineage>
        <taxon>Eukaryota</taxon>
        <taxon>Metazoa</taxon>
        <taxon>Chordata</taxon>
        <taxon>Craniata</taxon>
        <taxon>Vertebrata</taxon>
        <taxon>Euteleostomi</taxon>
        <taxon>Amphibia</taxon>
        <taxon>Batrachia</taxon>
        <taxon>Caudata</taxon>
        <taxon>Salamandroidea</taxon>
        <taxon>Salamandridae</taxon>
        <taxon>Pleurodelinae</taxon>
        <taxon>Pleurodeles</taxon>
    </lineage>
</organism>
<keyword evidence="3" id="KW-1185">Reference proteome</keyword>
<reference evidence="2" key="1">
    <citation type="journal article" date="2022" name="bioRxiv">
        <title>Sequencing and chromosome-scale assembly of the giantPleurodeles waltlgenome.</title>
        <authorList>
            <person name="Brown T."/>
            <person name="Elewa A."/>
            <person name="Iarovenko S."/>
            <person name="Subramanian E."/>
            <person name="Araus A.J."/>
            <person name="Petzold A."/>
            <person name="Susuki M."/>
            <person name="Suzuki K.-i.T."/>
            <person name="Hayashi T."/>
            <person name="Toyoda A."/>
            <person name="Oliveira C."/>
            <person name="Osipova E."/>
            <person name="Leigh N.D."/>
            <person name="Simon A."/>
            <person name="Yun M.H."/>
        </authorList>
    </citation>
    <scope>NUCLEOTIDE SEQUENCE</scope>
    <source>
        <strain evidence="2">20211129_DDA</strain>
        <tissue evidence="2">Liver</tissue>
    </source>
</reference>
<accession>A0AAV7TNE3</accession>
<feature type="region of interest" description="Disordered" evidence="1">
    <location>
        <begin position="57"/>
        <end position="80"/>
    </location>
</feature>
<comment type="caution">
    <text evidence="2">The sequence shown here is derived from an EMBL/GenBank/DDBJ whole genome shotgun (WGS) entry which is preliminary data.</text>
</comment>
<dbReference type="EMBL" id="JANPWB010000006">
    <property type="protein sequence ID" value="KAJ1177943.1"/>
    <property type="molecule type" value="Genomic_DNA"/>
</dbReference>
<evidence type="ECO:0000256" key="1">
    <source>
        <dbReference type="SAM" id="MobiDB-lite"/>
    </source>
</evidence>
<gene>
    <name evidence="2" type="ORF">NDU88_003194</name>
</gene>
<proteinExistence type="predicted"/>
<protein>
    <submittedName>
        <fullName evidence="2">Uncharacterized protein</fullName>
    </submittedName>
</protein>
<name>A0AAV7TNE3_PLEWA</name>
<dbReference type="AlphaFoldDB" id="A0AAV7TNE3"/>
<evidence type="ECO:0000313" key="3">
    <source>
        <dbReference type="Proteomes" id="UP001066276"/>
    </source>
</evidence>